<dbReference type="Proteomes" id="UP000325302">
    <property type="component" value="Unassembled WGS sequence"/>
</dbReference>
<dbReference type="PANTHER" id="PTHR11814">
    <property type="entry name" value="SULFATE TRANSPORTER"/>
    <property type="match status" value="1"/>
</dbReference>
<dbReference type="Pfam" id="PF00916">
    <property type="entry name" value="Sulfate_transp"/>
    <property type="match status" value="1"/>
</dbReference>
<evidence type="ECO:0000256" key="2">
    <source>
        <dbReference type="ARBA" id="ARBA00022692"/>
    </source>
</evidence>
<feature type="domain" description="STAS" evidence="6">
    <location>
        <begin position="412"/>
        <end position="521"/>
    </location>
</feature>
<feature type="transmembrane region" description="Helical" evidence="5">
    <location>
        <begin position="82"/>
        <end position="103"/>
    </location>
</feature>
<dbReference type="InterPro" id="IPR036513">
    <property type="entry name" value="STAS_dom_sf"/>
</dbReference>
<evidence type="ECO:0000256" key="3">
    <source>
        <dbReference type="ARBA" id="ARBA00022989"/>
    </source>
</evidence>
<dbReference type="InterPro" id="IPR002645">
    <property type="entry name" value="STAS_dom"/>
</dbReference>
<evidence type="ECO:0000313" key="7">
    <source>
        <dbReference type="EMBL" id="KAA0874176.1"/>
    </source>
</evidence>
<dbReference type="GO" id="GO:0016020">
    <property type="term" value="C:membrane"/>
    <property type="evidence" value="ECO:0007669"/>
    <property type="project" value="UniProtKB-SubCell"/>
</dbReference>
<dbReference type="PROSITE" id="PS50801">
    <property type="entry name" value="STAS"/>
    <property type="match status" value="1"/>
</dbReference>
<keyword evidence="2 5" id="KW-0812">Transmembrane</keyword>
<feature type="transmembrane region" description="Helical" evidence="5">
    <location>
        <begin position="190"/>
        <end position="210"/>
    </location>
</feature>
<evidence type="ECO:0000256" key="1">
    <source>
        <dbReference type="ARBA" id="ARBA00004141"/>
    </source>
</evidence>
<dbReference type="GO" id="GO:0055085">
    <property type="term" value="P:transmembrane transport"/>
    <property type="evidence" value="ECO:0007669"/>
    <property type="project" value="InterPro"/>
</dbReference>
<evidence type="ECO:0000256" key="4">
    <source>
        <dbReference type="ARBA" id="ARBA00023136"/>
    </source>
</evidence>
<dbReference type="RefSeq" id="WP_149391408.1">
    <property type="nucleotide sequence ID" value="NZ_SMRS01000007.1"/>
</dbReference>
<feature type="transmembrane region" description="Helical" evidence="5">
    <location>
        <begin position="115"/>
        <end position="138"/>
    </location>
</feature>
<comment type="subcellular location">
    <subcellularLocation>
        <location evidence="1">Membrane</location>
        <topology evidence="1">Multi-pass membrane protein</topology>
    </subcellularLocation>
</comment>
<proteinExistence type="predicted"/>
<accession>A0A5A9W0C4</accession>
<reference evidence="7 8" key="1">
    <citation type="submission" date="2019-03" db="EMBL/GenBank/DDBJ databases">
        <title>Nitrincola sp. nov. isolated from an Indian soda lake.</title>
        <authorList>
            <person name="Joshi A."/>
            <person name="Thite S.V."/>
            <person name="Joseph N."/>
            <person name="Dhotre D."/>
            <person name="Moorthy M."/>
            <person name="Shouche Y.S."/>
        </authorList>
    </citation>
    <scope>NUCLEOTIDE SEQUENCE [LARGE SCALE GENOMIC DNA]</scope>
    <source>
        <strain evidence="7 8">MEB193</strain>
    </source>
</reference>
<feature type="transmembrane region" description="Helical" evidence="5">
    <location>
        <begin position="40"/>
        <end position="62"/>
    </location>
</feature>
<dbReference type="InterPro" id="IPR001902">
    <property type="entry name" value="SLC26A/SulP_fam"/>
</dbReference>
<dbReference type="Pfam" id="PF01740">
    <property type="entry name" value="STAS"/>
    <property type="match status" value="1"/>
</dbReference>
<feature type="transmembrane region" description="Helical" evidence="5">
    <location>
        <begin position="158"/>
        <end position="178"/>
    </location>
</feature>
<dbReference type="InterPro" id="IPR011547">
    <property type="entry name" value="SLC26A/SulP_dom"/>
</dbReference>
<gene>
    <name evidence="7" type="ORF">E1H14_10400</name>
</gene>
<sequence>MKAYPINLLKGDLFGGLTAGIVALPLALAFGVASGAGAAAGLYGAIALGLMAAIFGGTRVQISGPTGPMTVVFASALATFGGNFQMALAVVLVGGVVQIILGLMKTGGLVRFIPYPVISGFMSGIGAIIILLQLAPLIGASTPSSPLYAISQMGQTLAAFNMQAFFLGALTLTLVFLTPIRISRFIPSPLLALILCTLISVLMGFDVPVIGHIPTGLPEFHLPHFTLEQWSLIITLGVTLALLGSIDSLLTSLVADSITQTRHQPNRELIGQGLGNMLCAFIGGLPGAGATMRTVVNVNAGGQTRVSGVVHGLFLLTLLLGLAPLAAQIPLAVLAGILIKVGIDILDYRLLRLLKTAPRPETLIMGTVFILTVLVDLVMAVGVGVVLAMGLLTWRVAKEADISFSDGSGHHSHQIEKVGPGVRVVNVKGPLFFGSTSHMLDRIETVDQVMGTHDIVFDCRKVDFMDLTAIFTLDDMIARLHQKRIRPRVVATPEIREQLLQMNTPNLRDEIIFTSMKAALR</sequence>
<feature type="transmembrane region" description="Helical" evidence="5">
    <location>
        <begin position="363"/>
        <end position="392"/>
    </location>
</feature>
<dbReference type="AlphaFoldDB" id="A0A5A9W0C4"/>
<dbReference type="SUPFAM" id="SSF52091">
    <property type="entry name" value="SpoIIaa-like"/>
    <property type="match status" value="1"/>
</dbReference>
<dbReference type="EMBL" id="SMRS01000007">
    <property type="protein sequence ID" value="KAA0874176.1"/>
    <property type="molecule type" value="Genomic_DNA"/>
</dbReference>
<keyword evidence="8" id="KW-1185">Reference proteome</keyword>
<evidence type="ECO:0000313" key="8">
    <source>
        <dbReference type="Proteomes" id="UP000325302"/>
    </source>
</evidence>
<name>A0A5A9W0C4_9GAMM</name>
<keyword evidence="4 5" id="KW-0472">Membrane</keyword>
<dbReference type="Gene3D" id="3.30.750.24">
    <property type="entry name" value="STAS domain"/>
    <property type="match status" value="1"/>
</dbReference>
<dbReference type="CDD" id="cd07042">
    <property type="entry name" value="STAS_SulP_like_sulfate_transporter"/>
    <property type="match status" value="1"/>
</dbReference>
<evidence type="ECO:0000256" key="5">
    <source>
        <dbReference type="SAM" id="Phobius"/>
    </source>
</evidence>
<keyword evidence="3 5" id="KW-1133">Transmembrane helix</keyword>
<dbReference type="OrthoDB" id="9769739at2"/>
<feature type="transmembrane region" description="Helical" evidence="5">
    <location>
        <begin position="13"/>
        <end position="33"/>
    </location>
</feature>
<protein>
    <submittedName>
        <fullName evidence="7">SulP family inorganic anion transporter</fullName>
    </submittedName>
</protein>
<feature type="transmembrane region" description="Helical" evidence="5">
    <location>
        <begin position="230"/>
        <end position="255"/>
    </location>
</feature>
<organism evidence="7 8">
    <name type="scientific">Nitrincola tapanii</name>
    <dbReference type="NCBI Taxonomy" id="1708751"/>
    <lineage>
        <taxon>Bacteria</taxon>
        <taxon>Pseudomonadati</taxon>
        <taxon>Pseudomonadota</taxon>
        <taxon>Gammaproteobacteria</taxon>
        <taxon>Oceanospirillales</taxon>
        <taxon>Oceanospirillaceae</taxon>
        <taxon>Nitrincola</taxon>
    </lineage>
</organism>
<evidence type="ECO:0000259" key="6">
    <source>
        <dbReference type="PROSITE" id="PS50801"/>
    </source>
</evidence>
<feature type="transmembrane region" description="Helical" evidence="5">
    <location>
        <begin position="313"/>
        <end position="343"/>
    </location>
</feature>
<comment type="caution">
    <text evidence="7">The sequence shown here is derived from an EMBL/GenBank/DDBJ whole genome shotgun (WGS) entry which is preliminary data.</text>
</comment>